<dbReference type="PRINTS" id="PR00700">
    <property type="entry name" value="PRTYPHPHTASE"/>
</dbReference>
<feature type="domain" description="Fibronectin type-III" evidence="17">
    <location>
        <begin position="1187"/>
        <end position="1275"/>
    </location>
</feature>
<dbReference type="InterPro" id="IPR013783">
    <property type="entry name" value="Ig-like_fold"/>
</dbReference>
<dbReference type="GO" id="GO:0032502">
    <property type="term" value="P:developmental process"/>
    <property type="evidence" value="ECO:0007669"/>
    <property type="project" value="UniProtKB-ARBA"/>
</dbReference>
<evidence type="ECO:0000256" key="4">
    <source>
        <dbReference type="ARBA" id="ARBA00022729"/>
    </source>
</evidence>
<feature type="domain" description="Tyrosine-protein phosphatase" evidence="15">
    <location>
        <begin position="1507"/>
        <end position="1765"/>
    </location>
</feature>
<dbReference type="Pfam" id="PF00102">
    <property type="entry name" value="Y_phosphatase"/>
    <property type="match status" value="1"/>
</dbReference>
<dbReference type="EC" id="3.1.3.48" evidence="2"/>
<keyword evidence="19" id="KW-1185">Reference proteome</keyword>
<comment type="subcellular location">
    <subcellularLocation>
        <location evidence="1">Membrane</location>
        <topology evidence="1">Single-pass type I membrane protein</topology>
    </subcellularLocation>
</comment>
<evidence type="ECO:0000256" key="3">
    <source>
        <dbReference type="ARBA" id="ARBA00022692"/>
    </source>
</evidence>
<feature type="domain" description="Fibronectin type-III" evidence="17">
    <location>
        <begin position="483"/>
        <end position="570"/>
    </location>
</feature>
<evidence type="ECO:0000256" key="9">
    <source>
        <dbReference type="ARBA" id="ARBA00023136"/>
    </source>
</evidence>
<gene>
    <name evidence="18" type="ORF">AALO_G00189310</name>
</gene>
<dbReference type="Gene3D" id="2.60.40.10">
    <property type="entry name" value="Immunoglobulins"/>
    <property type="match status" value="12"/>
</dbReference>
<evidence type="ECO:0000256" key="5">
    <source>
        <dbReference type="ARBA" id="ARBA00022737"/>
    </source>
</evidence>
<dbReference type="PROSITE" id="PS50056">
    <property type="entry name" value="TYR_PHOSPHATASE_2"/>
    <property type="match status" value="1"/>
</dbReference>
<dbReference type="PROSITE" id="PS00383">
    <property type="entry name" value="TYR_PHOSPHATASE_1"/>
    <property type="match status" value="1"/>
</dbReference>
<dbReference type="Proteomes" id="UP000823561">
    <property type="component" value="Chromosome 14"/>
</dbReference>
<keyword evidence="6" id="KW-0378">Hydrolase</keyword>
<evidence type="ECO:0000256" key="8">
    <source>
        <dbReference type="ARBA" id="ARBA00022989"/>
    </source>
</evidence>
<organism evidence="18 19">
    <name type="scientific">Alosa alosa</name>
    <name type="common">allis shad</name>
    <dbReference type="NCBI Taxonomy" id="278164"/>
    <lineage>
        <taxon>Eukaryota</taxon>
        <taxon>Metazoa</taxon>
        <taxon>Chordata</taxon>
        <taxon>Craniata</taxon>
        <taxon>Vertebrata</taxon>
        <taxon>Euteleostomi</taxon>
        <taxon>Actinopterygii</taxon>
        <taxon>Neopterygii</taxon>
        <taxon>Teleostei</taxon>
        <taxon>Clupei</taxon>
        <taxon>Clupeiformes</taxon>
        <taxon>Clupeoidei</taxon>
        <taxon>Clupeidae</taxon>
        <taxon>Alosa</taxon>
    </lineage>
</organism>
<evidence type="ECO:0000259" key="17">
    <source>
        <dbReference type="PROSITE" id="PS50853"/>
    </source>
</evidence>
<keyword evidence="4 14" id="KW-0732">Signal</keyword>
<evidence type="ECO:0000259" key="16">
    <source>
        <dbReference type="PROSITE" id="PS50056"/>
    </source>
</evidence>
<feature type="chain" id="PRO_5043361029" description="protein-tyrosine-phosphatase" evidence="14">
    <location>
        <begin position="28"/>
        <end position="1803"/>
    </location>
</feature>
<feature type="domain" description="Fibronectin type-III" evidence="17">
    <location>
        <begin position="304"/>
        <end position="394"/>
    </location>
</feature>
<dbReference type="SMART" id="SM00194">
    <property type="entry name" value="PTPc"/>
    <property type="match status" value="1"/>
</dbReference>
<feature type="domain" description="Fibronectin type-III" evidence="17">
    <location>
        <begin position="915"/>
        <end position="1010"/>
    </location>
</feature>
<dbReference type="EMBL" id="JADWDJ010000014">
    <property type="protein sequence ID" value="KAG5270150.1"/>
    <property type="molecule type" value="Genomic_DNA"/>
</dbReference>
<evidence type="ECO:0000256" key="11">
    <source>
        <dbReference type="ARBA" id="ARBA00025789"/>
    </source>
</evidence>
<dbReference type="InterPro" id="IPR050713">
    <property type="entry name" value="RTP_Phos/Ushers"/>
</dbReference>
<keyword evidence="10" id="KW-0325">Glycoprotein</keyword>
<evidence type="ECO:0000256" key="7">
    <source>
        <dbReference type="ARBA" id="ARBA00022912"/>
    </source>
</evidence>
<keyword evidence="9 13" id="KW-0472">Membrane</keyword>
<keyword evidence="3 13" id="KW-0812">Transmembrane</keyword>
<dbReference type="InterPro" id="IPR041201">
    <property type="entry name" value="PTPRJ_TM"/>
</dbReference>
<evidence type="ECO:0000313" key="19">
    <source>
        <dbReference type="Proteomes" id="UP000823561"/>
    </source>
</evidence>
<feature type="domain" description="Fibronectin type-III" evidence="17">
    <location>
        <begin position="135"/>
        <end position="223"/>
    </location>
</feature>
<dbReference type="Pfam" id="PF00041">
    <property type="entry name" value="fn3"/>
    <property type="match status" value="12"/>
</dbReference>
<reference evidence="18" key="1">
    <citation type="submission" date="2020-10" db="EMBL/GenBank/DDBJ databases">
        <title>Chromosome-scale genome assembly of the Allis shad, Alosa alosa.</title>
        <authorList>
            <person name="Margot Z."/>
            <person name="Christophe K."/>
            <person name="Cabau C."/>
            <person name="Louis A."/>
            <person name="Berthelot C."/>
            <person name="Parey E."/>
            <person name="Roest Crollius H."/>
            <person name="Montfort J."/>
            <person name="Robinson-Rechavi M."/>
            <person name="Bucao C."/>
            <person name="Bouchez O."/>
            <person name="Gislard M."/>
            <person name="Lluch J."/>
            <person name="Milhes M."/>
            <person name="Lampietro C."/>
            <person name="Lopez Roques C."/>
            <person name="Donnadieu C."/>
            <person name="Braasch I."/>
            <person name="Desvignes T."/>
            <person name="Postlethwait J."/>
            <person name="Bobe J."/>
            <person name="Guiguen Y."/>
        </authorList>
    </citation>
    <scope>NUCLEOTIDE SEQUENCE</scope>
    <source>
        <strain evidence="18">M-15738</strain>
        <tissue evidence="18">Blood</tissue>
    </source>
</reference>
<comment type="similarity">
    <text evidence="11">Belongs to the protein-tyrosine phosphatase family. Receptor class 3 subfamily.</text>
</comment>
<proteinExistence type="inferred from homology"/>
<feature type="domain" description="Fibronectin type-III" evidence="17">
    <location>
        <begin position="1096"/>
        <end position="1186"/>
    </location>
</feature>
<dbReference type="InterPro" id="IPR003961">
    <property type="entry name" value="FN3_dom"/>
</dbReference>
<dbReference type="CDD" id="cd00063">
    <property type="entry name" value="FN3"/>
    <property type="match status" value="9"/>
</dbReference>
<evidence type="ECO:0000256" key="1">
    <source>
        <dbReference type="ARBA" id="ARBA00004479"/>
    </source>
</evidence>
<dbReference type="InterPro" id="IPR003595">
    <property type="entry name" value="Tyr_Pase_cat"/>
</dbReference>
<evidence type="ECO:0000256" key="13">
    <source>
        <dbReference type="SAM" id="Phobius"/>
    </source>
</evidence>
<dbReference type="Gene3D" id="3.90.190.10">
    <property type="entry name" value="Protein tyrosine phosphatase superfamily"/>
    <property type="match status" value="1"/>
</dbReference>
<evidence type="ECO:0000313" key="18">
    <source>
        <dbReference type="EMBL" id="KAG5270150.1"/>
    </source>
</evidence>
<dbReference type="GO" id="GO:0004725">
    <property type="term" value="F:protein tyrosine phosphatase activity"/>
    <property type="evidence" value="ECO:0007669"/>
    <property type="project" value="UniProtKB-EC"/>
</dbReference>
<feature type="domain" description="Fibronectin type-III" evidence="17">
    <location>
        <begin position="395"/>
        <end position="482"/>
    </location>
</feature>
<feature type="signal peptide" evidence="14">
    <location>
        <begin position="1"/>
        <end position="27"/>
    </location>
</feature>
<dbReference type="CDD" id="cd14615">
    <property type="entry name" value="R-PTPc-J"/>
    <property type="match status" value="1"/>
</dbReference>
<dbReference type="InterPro" id="IPR000242">
    <property type="entry name" value="PTP_cat"/>
</dbReference>
<dbReference type="SMART" id="SM00060">
    <property type="entry name" value="FN3"/>
    <property type="match status" value="13"/>
</dbReference>
<dbReference type="PANTHER" id="PTHR46957:SF5">
    <property type="entry name" value="PROTEIN-TYROSINE-PHOSPHATASE"/>
    <property type="match status" value="1"/>
</dbReference>
<dbReference type="PANTHER" id="PTHR46957">
    <property type="entry name" value="CYTOKINE RECEPTOR"/>
    <property type="match status" value="1"/>
</dbReference>
<dbReference type="InterPro" id="IPR000387">
    <property type="entry name" value="Tyr_Pase_dom"/>
</dbReference>
<evidence type="ECO:0000256" key="2">
    <source>
        <dbReference type="ARBA" id="ARBA00013064"/>
    </source>
</evidence>
<evidence type="ECO:0000256" key="12">
    <source>
        <dbReference type="ARBA" id="ARBA00051722"/>
    </source>
</evidence>
<comment type="caution">
    <text evidence="18">The sequence shown here is derived from an EMBL/GenBank/DDBJ whole genome shotgun (WGS) entry which is preliminary data.</text>
</comment>
<dbReference type="InterPro" id="IPR036116">
    <property type="entry name" value="FN3_sf"/>
</dbReference>
<dbReference type="Pfam" id="PF18861">
    <property type="entry name" value="PTP_tm"/>
    <property type="match status" value="1"/>
</dbReference>
<comment type="catalytic activity">
    <reaction evidence="12">
        <text>O-phospho-L-tyrosyl-[protein] + H2O = L-tyrosyl-[protein] + phosphate</text>
        <dbReference type="Rhea" id="RHEA:10684"/>
        <dbReference type="Rhea" id="RHEA-COMP:10136"/>
        <dbReference type="Rhea" id="RHEA-COMP:20101"/>
        <dbReference type="ChEBI" id="CHEBI:15377"/>
        <dbReference type="ChEBI" id="CHEBI:43474"/>
        <dbReference type="ChEBI" id="CHEBI:46858"/>
        <dbReference type="ChEBI" id="CHEBI:61978"/>
        <dbReference type="EC" id="3.1.3.48"/>
    </reaction>
</comment>
<protein>
    <recommendedName>
        <fullName evidence="2">protein-tyrosine-phosphatase</fullName>
        <ecNumber evidence="2">3.1.3.48</ecNumber>
    </recommendedName>
</protein>
<feature type="domain" description="Fibronectin type-III" evidence="17">
    <location>
        <begin position="740"/>
        <end position="828"/>
    </location>
</feature>
<dbReference type="SUPFAM" id="SSF52799">
    <property type="entry name" value="(Phosphotyrosine protein) phosphatases II"/>
    <property type="match status" value="1"/>
</dbReference>
<feature type="domain" description="Fibronectin type-III" evidence="17">
    <location>
        <begin position="655"/>
        <end position="739"/>
    </location>
</feature>
<dbReference type="FunFam" id="3.90.190.10:FF:000009">
    <property type="entry name" value="Receptor-type tyrosine-protein phosphatase beta"/>
    <property type="match status" value="1"/>
</dbReference>
<feature type="transmembrane region" description="Helical" evidence="13">
    <location>
        <begin position="1438"/>
        <end position="1462"/>
    </location>
</feature>
<keyword evidence="8 13" id="KW-1133">Transmembrane helix</keyword>
<evidence type="ECO:0000256" key="10">
    <source>
        <dbReference type="ARBA" id="ARBA00023180"/>
    </source>
</evidence>
<evidence type="ECO:0000256" key="6">
    <source>
        <dbReference type="ARBA" id="ARBA00022801"/>
    </source>
</evidence>
<dbReference type="SMART" id="SM00404">
    <property type="entry name" value="PTPc_motif"/>
    <property type="match status" value="1"/>
</dbReference>
<name>A0AAV6G5C5_9TELE</name>
<accession>A0AAV6G5C5</accession>
<feature type="domain" description="Tyrosine specific protein phosphatases" evidence="16">
    <location>
        <begin position="1683"/>
        <end position="1756"/>
    </location>
</feature>
<dbReference type="GO" id="GO:0016020">
    <property type="term" value="C:membrane"/>
    <property type="evidence" value="ECO:0007669"/>
    <property type="project" value="UniProtKB-SubCell"/>
</dbReference>
<keyword evidence="5" id="KW-0677">Repeat</keyword>
<dbReference type="PROSITE" id="PS50853">
    <property type="entry name" value="FN3"/>
    <property type="match status" value="9"/>
</dbReference>
<evidence type="ECO:0000256" key="14">
    <source>
        <dbReference type="SAM" id="SignalP"/>
    </source>
</evidence>
<dbReference type="InterPro" id="IPR029021">
    <property type="entry name" value="Prot-tyrosine_phosphatase-like"/>
</dbReference>
<dbReference type="GO" id="GO:0043235">
    <property type="term" value="C:receptor complex"/>
    <property type="evidence" value="ECO:0007669"/>
    <property type="project" value="TreeGrafter"/>
</dbReference>
<keyword evidence="7" id="KW-0904">Protein phosphatase</keyword>
<sequence length="1803" mass="196562">MRRLQSFATVLLKAAILLFATVKVLHTQQCQPCTYKSNRITTRQISIQVAVNAKCDVYNTTFNQTGDSLIINELTPGTKYSFTINCTDVQKCCANFTTQAVNLTVMHINTTSVNVTWTGCPVANASFMFTTRPQVVSNLAASNVTSESVSLIWVKGQGESSFYRVLWEIKGASMTEQKSTGDTFATIAGLVPGTKYNFMVKSVGADNQTEGDVAGLQVITKPGIAENITAVQGNSSLNVSWDKPQGSVSKYVVQLGGQSKSPVSLHVEFENLQAGTVYNCNVTSVLESENSTSDSVELATKPNPPYSVSINNRNNISLTLAWSTPLLMKSGTQLSYVVLYSSSDSSEQVTKNGTSAILSGLHSGTQYSINVTTIGPQNLRSSTVSLAEYTLPNPVMNLRSTSMSTTSVKLEWDSPLDPQSYYRYVAKTVSPTQTNQTVSESSVDITGLQPGTEYNFSVTTTISPSPIVQGQSEYVLGYTKPTTVVNISAVALSTTQICLTWEYPADHKEYYTYEAQIVSGSVQSISTSNKSIVFDNLVPGTNYMFKVITKANNKTSQPVDVSSFTKVGKATGLTAIGTTTSMAVTWDSPTGIVATYVIVICQSQTPIQNVTEVTNQSVVFENLLPGKSYTIKVTTKSGPFQEDSDMVTNATYPNPPRELVVEQFTNSSLSLTWKRPLNMTLGEYNYSVTSTSTSNVTMNNNITMNNLLPGTQYNVTVKTVGPLNYESTAVTISQYTNPNPPSGLEQLRINTGSVTVNWTQSDAKGGYSYQVTAYYPNGTQVKQLLYNETTATIEDLPSGGEYNVTVITRTPGGTQAPAKSIIAFTKPNPITGLVAITQNESTVFLNWTKPIGFPSGGIYYITTNCSDAQPNRTIHVETIYITGLSPGISCFSTVYSQVNNISGDPVSIEYSTKPPKVSPEVKHVGKMGTLYVTWTPVKGVDKYVVSLATAGAPVQTVNISNNESTNHNLSHTFSDLLPATVYKVTITTVSGSFSESSDPVSIATYPTKPGAITIIETTTDSITLAWVSAPNMTNGSFNYAVTYETAGANSSEITTNNITHLLSGLSSGTPYNISVATVGPMDLKSDLVFLYPVTTRPKSVTYLIVSATNTNSITVQWTPPSGFKDGYKYNVSGPKGTPSSTTQSNKFTFTDLSAGSSYNFSVQTLTADNTAGALVYTSGCTDAAEVSPLTCTGPNRTEAILQLTWNNPPGNNIGFEIQLGNSKEQISKCNPTACSHTFSGLSYYTDYTVDIVTRGCGKNSSVKSVSCKTGITVPPTTSTENTVTTADVEYNKFTLQLSTSLFNKTYGPIVAYGILVTSDTGLINGGGASSYLTNTHSDWTARKTSTYLAVVQQFQSDASSAVSERSRRSTGTVTAVIGDETQWQDYVNGPLNAKGSYSYAVVTFTQLEVQNGLISITESYFSITEFHRTPVDLPENPAVIGGAIGGGIAAIVIILIVTMIIVATFKRKKNKEDTPGVPIHSIRSEPIKVEDYEAHYRRQRADSFCGFAQEFEDLKPVGINHPKNHALAPENRTKNRYNNVLPYDNSRVKLSIHGNPFDDYINASNMPGYNSRKEFIAAQGPLPVTVNDFWRMIWEKNVHTVVMLTRCNEQGRVKCEEYWPVGQESKHFTNLIVTTTSEIPLEDWTIRDFDVKNVKTAETRAVRHFHFTAWPDHGVPETTELLINFRHLVREHMDQYSRHSPTMVHCSAGVGRTGTFIAIDRLIFQIERDGVVDIYGIIHDLRMHRTLMVQTEDQYVFLNQCAIDIIRSRTGTNVDLIYQNTAALTIYENFEPMKKSKNGYHKA</sequence>
<evidence type="ECO:0000259" key="15">
    <source>
        <dbReference type="PROSITE" id="PS50055"/>
    </source>
</evidence>
<dbReference type="PROSITE" id="PS50055">
    <property type="entry name" value="TYR_PHOSPHATASE_PTP"/>
    <property type="match status" value="1"/>
</dbReference>
<dbReference type="SUPFAM" id="SSF49265">
    <property type="entry name" value="Fibronectin type III"/>
    <property type="match status" value="8"/>
</dbReference>
<dbReference type="InterPro" id="IPR016130">
    <property type="entry name" value="Tyr_Pase_AS"/>
</dbReference>